<dbReference type="Proteomes" id="UP000095725">
    <property type="component" value="Unassembled WGS sequence"/>
</dbReference>
<protein>
    <submittedName>
        <fullName evidence="1">Uncharacterized protein</fullName>
    </submittedName>
</protein>
<sequence>MAEILLDNILRLFSTEIFGKDKSAYYVGGEKKLISLIEAGKIESDKPANVQNGKWHCNAAQVLLHCRCAKKVKRKKRKK</sequence>
<accession>A0A174Q981</accession>
<evidence type="ECO:0000313" key="2">
    <source>
        <dbReference type="Proteomes" id="UP000095725"/>
    </source>
</evidence>
<dbReference type="EMBL" id="CZBL01000002">
    <property type="protein sequence ID" value="CUP69803.1"/>
    <property type="molecule type" value="Genomic_DNA"/>
</dbReference>
<evidence type="ECO:0000313" key="1">
    <source>
        <dbReference type="EMBL" id="CUP69803.1"/>
    </source>
</evidence>
<dbReference type="AlphaFoldDB" id="A0A174Q981"/>
<name>A0A174Q981_9BACE</name>
<organism evidence="1 2">
    <name type="scientific">Bacteroides caccae</name>
    <dbReference type="NCBI Taxonomy" id="47678"/>
    <lineage>
        <taxon>Bacteria</taxon>
        <taxon>Pseudomonadati</taxon>
        <taxon>Bacteroidota</taxon>
        <taxon>Bacteroidia</taxon>
        <taxon>Bacteroidales</taxon>
        <taxon>Bacteroidaceae</taxon>
        <taxon>Bacteroides</taxon>
    </lineage>
</organism>
<proteinExistence type="predicted"/>
<reference evidence="1 2" key="1">
    <citation type="submission" date="2015-09" db="EMBL/GenBank/DDBJ databases">
        <authorList>
            <consortium name="Pathogen Informatics"/>
        </authorList>
    </citation>
    <scope>NUCLEOTIDE SEQUENCE [LARGE SCALE GENOMIC DNA]</scope>
    <source>
        <strain evidence="1 2">2789STDY5834946</strain>
    </source>
</reference>
<gene>
    <name evidence="1" type="ORF">ERS852558_00803</name>
</gene>